<feature type="signal peptide" evidence="11">
    <location>
        <begin position="1"/>
        <end position="17"/>
    </location>
</feature>
<keyword evidence="8 10" id="KW-0326">Glycosidase</keyword>
<evidence type="ECO:0000256" key="10">
    <source>
        <dbReference type="RuleBase" id="RU361169"/>
    </source>
</evidence>
<dbReference type="AlphaFoldDB" id="A0A6P7GRM8"/>
<evidence type="ECO:0000256" key="7">
    <source>
        <dbReference type="ARBA" id="ARBA00023180"/>
    </source>
</evidence>
<evidence type="ECO:0000256" key="8">
    <source>
        <dbReference type="ARBA" id="ARBA00023295"/>
    </source>
</evidence>
<dbReference type="RefSeq" id="XP_028147923.1">
    <property type="nucleotide sequence ID" value="XM_028292122.1"/>
</dbReference>
<dbReference type="GO" id="GO:0045490">
    <property type="term" value="P:pectin catabolic process"/>
    <property type="evidence" value="ECO:0007669"/>
    <property type="project" value="TreeGrafter"/>
</dbReference>
<proteinExistence type="inferred from homology"/>
<dbReference type="InterPro" id="IPR050434">
    <property type="entry name" value="Glycosyl_hydrlase_28"/>
</dbReference>
<evidence type="ECO:0000256" key="1">
    <source>
        <dbReference type="ARBA" id="ARBA00004613"/>
    </source>
</evidence>
<dbReference type="GO" id="GO:0004650">
    <property type="term" value="F:polygalacturonase activity"/>
    <property type="evidence" value="ECO:0007669"/>
    <property type="project" value="InterPro"/>
</dbReference>
<dbReference type="Pfam" id="PF00295">
    <property type="entry name" value="Glyco_hydro_28"/>
    <property type="match status" value="1"/>
</dbReference>
<dbReference type="PANTHER" id="PTHR31884:SF9">
    <property type="entry name" value="ENDOPOLYGALACTURONASE D-RELATED"/>
    <property type="match status" value="1"/>
</dbReference>
<dbReference type="GO" id="GO:0071555">
    <property type="term" value="P:cell wall organization"/>
    <property type="evidence" value="ECO:0007669"/>
    <property type="project" value="UniProtKB-KW"/>
</dbReference>
<comment type="similarity">
    <text evidence="2 10">Belongs to the glycosyl hydrolase 28 family.</text>
</comment>
<comment type="subcellular location">
    <subcellularLocation>
        <location evidence="1">Secreted</location>
    </subcellularLocation>
</comment>
<dbReference type="InterPro" id="IPR011050">
    <property type="entry name" value="Pectin_lyase_fold/virulence"/>
</dbReference>
<keyword evidence="7" id="KW-0325">Glycoprotein</keyword>
<protein>
    <submittedName>
        <fullName evidence="12">Polygalacturonase-like</fullName>
    </submittedName>
</protein>
<dbReference type="PANTHER" id="PTHR31884">
    <property type="entry name" value="POLYGALACTURONASE"/>
    <property type="match status" value="1"/>
</dbReference>
<dbReference type="InterPro" id="IPR012334">
    <property type="entry name" value="Pectin_lyas_fold"/>
</dbReference>
<evidence type="ECO:0000256" key="4">
    <source>
        <dbReference type="ARBA" id="ARBA00022729"/>
    </source>
</evidence>
<gene>
    <name evidence="12" type="primary">LOC114341336</name>
</gene>
<accession>A0A6P7GRM8</accession>
<sequence>MGFSVLLFVSLLALISGTSVLQATNNTEAVGDSCTITQYSQVDGVLKSCTNIILSNVEVPSGKSLNLYLRDGSTLTVRGTISFDVGYNNIWLVTISGNNIKVIGEKGSLFHGHGEKYWDGHGGSGGVTKPKLLQILNVNNAHFSNINLKNCPMFCTGITKAKDLTIDGWNADCAEGDKLGRNTDGIGISWSQHVYINNAYIHNQDQCLYVNQGSDMVFTGIHCVGSNGICATAGFSKTSYEENTTKNITFHNCVLEGGLTGVQVIAMADGGPGEITDIHFQSIILKGVRQQGVYVQMDYGNDGHPNNNIAVTGLKLSHVTGTVSGNSARPYYIKCGAKCSNWIFNDVQVTGGGVKSSCNYKPSGFNC</sequence>
<dbReference type="InterPro" id="IPR000743">
    <property type="entry name" value="Glyco_hydro_28"/>
</dbReference>
<evidence type="ECO:0000256" key="5">
    <source>
        <dbReference type="ARBA" id="ARBA00022737"/>
    </source>
</evidence>
<keyword evidence="3" id="KW-0964">Secreted</keyword>
<evidence type="ECO:0000256" key="9">
    <source>
        <dbReference type="ARBA" id="ARBA00023316"/>
    </source>
</evidence>
<dbReference type="InParanoid" id="A0A6P7GRM8"/>
<evidence type="ECO:0000256" key="11">
    <source>
        <dbReference type="SAM" id="SignalP"/>
    </source>
</evidence>
<keyword evidence="6 10" id="KW-0378">Hydrolase</keyword>
<keyword evidence="5" id="KW-0677">Repeat</keyword>
<feature type="chain" id="PRO_5027969489" evidence="11">
    <location>
        <begin position="18"/>
        <end position="367"/>
    </location>
</feature>
<keyword evidence="9" id="KW-0961">Cell wall biogenesis/degradation</keyword>
<name>A0A6P7GRM8_DIAVI</name>
<evidence type="ECO:0000256" key="3">
    <source>
        <dbReference type="ARBA" id="ARBA00022525"/>
    </source>
</evidence>
<keyword evidence="4 11" id="KW-0732">Signal</keyword>
<reference evidence="12" key="1">
    <citation type="submission" date="2025-08" db="UniProtKB">
        <authorList>
            <consortium name="RefSeq"/>
        </authorList>
    </citation>
    <scope>IDENTIFICATION</scope>
    <source>
        <tissue evidence="12">Whole insect</tissue>
    </source>
</reference>
<evidence type="ECO:0000256" key="2">
    <source>
        <dbReference type="ARBA" id="ARBA00008834"/>
    </source>
</evidence>
<organism evidence="12">
    <name type="scientific">Diabrotica virgifera virgifera</name>
    <name type="common">western corn rootworm</name>
    <dbReference type="NCBI Taxonomy" id="50390"/>
    <lineage>
        <taxon>Eukaryota</taxon>
        <taxon>Metazoa</taxon>
        <taxon>Ecdysozoa</taxon>
        <taxon>Arthropoda</taxon>
        <taxon>Hexapoda</taxon>
        <taxon>Insecta</taxon>
        <taxon>Pterygota</taxon>
        <taxon>Neoptera</taxon>
        <taxon>Endopterygota</taxon>
        <taxon>Coleoptera</taxon>
        <taxon>Polyphaga</taxon>
        <taxon>Cucujiformia</taxon>
        <taxon>Chrysomeloidea</taxon>
        <taxon>Chrysomelidae</taxon>
        <taxon>Galerucinae</taxon>
        <taxon>Diabroticina</taxon>
        <taxon>Diabroticites</taxon>
        <taxon>Diabrotica</taxon>
    </lineage>
</organism>
<dbReference type="SUPFAM" id="SSF51126">
    <property type="entry name" value="Pectin lyase-like"/>
    <property type="match status" value="1"/>
</dbReference>
<evidence type="ECO:0000313" key="12">
    <source>
        <dbReference type="RefSeq" id="XP_028147923.1"/>
    </source>
</evidence>
<evidence type="ECO:0000256" key="6">
    <source>
        <dbReference type="ARBA" id="ARBA00022801"/>
    </source>
</evidence>
<dbReference type="GO" id="GO:0005576">
    <property type="term" value="C:extracellular region"/>
    <property type="evidence" value="ECO:0007669"/>
    <property type="project" value="UniProtKB-SubCell"/>
</dbReference>
<dbReference type="Gene3D" id="2.160.20.10">
    <property type="entry name" value="Single-stranded right-handed beta-helix, Pectin lyase-like"/>
    <property type="match status" value="1"/>
</dbReference>